<dbReference type="VEuPathDB" id="CryptoDB:Vbra_4998"/>
<dbReference type="SUPFAM" id="SSF56059">
    <property type="entry name" value="Glutathione synthetase ATP-binding domain-like"/>
    <property type="match status" value="1"/>
</dbReference>
<reference evidence="3 4" key="1">
    <citation type="submission" date="2014-11" db="EMBL/GenBank/DDBJ databases">
        <authorList>
            <person name="Zhu J."/>
            <person name="Qi W."/>
            <person name="Song R."/>
        </authorList>
    </citation>
    <scope>NUCLEOTIDE SEQUENCE [LARGE SCALE GENOMIC DNA]</scope>
</reference>
<dbReference type="Proteomes" id="UP000041254">
    <property type="component" value="Unassembled WGS sequence"/>
</dbReference>
<dbReference type="Pfam" id="PF01326">
    <property type="entry name" value="PPDK_N"/>
    <property type="match status" value="1"/>
</dbReference>
<dbReference type="InParanoid" id="A0A0G4EHU0"/>
<organism evidence="3 4">
    <name type="scientific">Vitrella brassicaformis (strain CCMP3155)</name>
    <dbReference type="NCBI Taxonomy" id="1169540"/>
    <lineage>
        <taxon>Eukaryota</taxon>
        <taxon>Sar</taxon>
        <taxon>Alveolata</taxon>
        <taxon>Colpodellida</taxon>
        <taxon>Vitrellaceae</taxon>
        <taxon>Vitrella</taxon>
    </lineage>
</organism>
<sequence length="479" mass="52625">MGREGDSRSATFDDTRVVEHSMKGFVFEGQTPFEGRVKWVRSFEDVAGVDEDTLVLLKQCSKEVAIQALVRCRCAINLTQAFTAHIQNGRVSATPYAVWSEWTDCDEPLEGDYARISIFSTPCEEWTSDPLRDVPPVPADSGVLATKGGKAAGLLLLKNALGRLKLTAYVPHFIAIEIPTILQWLSAATGADSLDDAYSMMACKDDDIGKIERAFEQLASAWIDEHLASTEAASGCQRWAVRSSADVEDGQKDSMSGTFDSKLDVDRDGLPAAIRCVVWSLFGKEAQLRSGNARMAVVIQQMVVRPRMAGCVFIPHQADSSVFVLEGQIGRDANDLMNGTTDADVCAFAVDRGGSAAVTKLMMNDNHDERTRVMIQGMMETISRQALALYFAMGRGDMEFAVDEHGGIAWLQARALRSVVEVLDLNGYHRAAFTYLRSLAFNVALSNCIPPVAFRVLDGPGLQEFGYTHGIRRRDFEFH</sequence>
<name>A0A0G4EHU0_VITBC</name>
<evidence type="ECO:0000256" key="1">
    <source>
        <dbReference type="ARBA" id="ARBA00007837"/>
    </source>
</evidence>
<evidence type="ECO:0000313" key="4">
    <source>
        <dbReference type="Proteomes" id="UP000041254"/>
    </source>
</evidence>
<protein>
    <recommendedName>
        <fullName evidence="2">Pyruvate phosphate dikinase AMP/ATP-binding domain-containing protein</fullName>
    </recommendedName>
</protein>
<dbReference type="GO" id="GO:0016301">
    <property type="term" value="F:kinase activity"/>
    <property type="evidence" value="ECO:0007669"/>
    <property type="project" value="InterPro"/>
</dbReference>
<feature type="domain" description="Pyruvate phosphate dikinase AMP/ATP-binding" evidence="2">
    <location>
        <begin position="222"/>
        <end position="415"/>
    </location>
</feature>
<gene>
    <name evidence="3" type="ORF">Vbra_4998</name>
</gene>
<dbReference type="AlphaFoldDB" id="A0A0G4EHU0"/>
<dbReference type="EMBL" id="CDMY01000238">
    <property type="protein sequence ID" value="CEL95760.1"/>
    <property type="molecule type" value="Genomic_DNA"/>
</dbReference>
<comment type="similarity">
    <text evidence="1">Belongs to the PEP-utilizing enzyme family.</text>
</comment>
<dbReference type="InterPro" id="IPR002192">
    <property type="entry name" value="PPDK_AMP/ATP-bd"/>
</dbReference>
<dbReference type="GO" id="GO:0005524">
    <property type="term" value="F:ATP binding"/>
    <property type="evidence" value="ECO:0007669"/>
    <property type="project" value="InterPro"/>
</dbReference>
<dbReference type="InterPro" id="IPR013815">
    <property type="entry name" value="ATP_grasp_subdomain_1"/>
</dbReference>
<accession>A0A0G4EHU0</accession>
<evidence type="ECO:0000259" key="2">
    <source>
        <dbReference type="Pfam" id="PF01326"/>
    </source>
</evidence>
<evidence type="ECO:0000313" key="3">
    <source>
        <dbReference type="EMBL" id="CEL95760.1"/>
    </source>
</evidence>
<proteinExistence type="inferred from homology"/>
<dbReference type="Gene3D" id="3.30.1490.20">
    <property type="entry name" value="ATP-grasp fold, A domain"/>
    <property type="match status" value="1"/>
</dbReference>
<keyword evidence="4" id="KW-1185">Reference proteome</keyword>